<accession>A0A1N7C596</accession>
<sequence>MGKYSLTGCLIAFSLVSGGCGSSVDDLAGKGNELIEEGKEIANSEGVQDVIEQGADVVNKVQEVDATATNVVSSVSPKVQVIKNMSIEYGETSFTYNDLFKETLEHPEWKLEEANGGKFVTVTGGMKEPVISHLMNSEDAGPLNDSLVSFSDELFTVTFVFPFGDNKILPTSEISGYWNFAGTTEEFDALFALDILSGIYSSSQSESEQ</sequence>
<dbReference type="RefSeq" id="WP_045850787.1">
    <property type="nucleotide sequence ID" value="NZ_FTLX01000011.1"/>
</dbReference>
<reference evidence="2 3" key="1">
    <citation type="submission" date="2017-01" db="EMBL/GenBank/DDBJ databases">
        <authorList>
            <person name="Mah S.A."/>
            <person name="Swanson W.J."/>
            <person name="Moy G.W."/>
            <person name="Vacquier V.D."/>
        </authorList>
    </citation>
    <scope>NUCLEOTIDE SEQUENCE [LARGE SCALE GENOMIC DNA]</scope>
    <source>
        <strain evidence="2 3">NIO-1016</strain>
    </source>
</reference>
<name>A0A1N7C596_9BACI</name>
<evidence type="ECO:0000313" key="4">
    <source>
        <dbReference type="Proteomes" id="UP000215545"/>
    </source>
</evidence>
<keyword evidence="4" id="KW-1185">Reference proteome</keyword>
<gene>
    <name evidence="1" type="ORF">B1B05_17375</name>
    <name evidence="2" type="ORF">SAMN05443094_11172</name>
</gene>
<evidence type="ECO:0000313" key="3">
    <source>
        <dbReference type="Proteomes" id="UP000186385"/>
    </source>
</evidence>
<reference evidence="4" key="2">
    <citation type="submission" date="2017-03" db="EMBL/GenBank/DDBJ databases">
        <title>Bacillus sp. V-88(T) DSM27956, whole genome shotgun sequencing project.</title>
        <authorList>
            <person name="Dastager S.G."/>
            <person name="Neurgaonkar P.S."/>
            <person name="Dharne M.S."/>
        </authorList>
    </citation>
    <scope>NUCLEOTIDE SEQUENCE [LARGE SCALE GENOMIC DNA]</scope>
    <source>
        <strain evidence="4">DSM 25145</strain>
    </source>
</reference>
<dbReference type="STRING" id="1017273.SAMN05443094_11172"/>
<dbReference type="PROSITE" id="PS51257">
    <property type="entry name" value="PROKAR_LIPOPROTEIN"/>
    <property type="match status" value="1"/>
</dbReference>
<evidence type="ECO:0000313" key="2">
    <source>
        <dbReference type="EMBL" id="SIR58643.1"/>
    </source>
</evidence>
<reference evidence="1" key="3">
    <citation type="submission" date="2017-03" db="EMBL/GenBank/DDBJ databases">
        <authorList>
            <person name="Dastager S.G."/>
            <person name="Neurgaonkar P.S."/>
            <person name="Dharne M.S."/>
        </authorList>
    </citation>
    <scope>NUCLEOTIDE SEQUENCE</scope>
    <source>
        <strain evidence="1">DSM 25145</strain>
    </source>
</reference>
<dbReference type="Proteomes" id="UP000186385">
    <property type="component" value="Unassembled WGS sequence"/>
</dbReference>
<proteinExistence type="predicted"/>
<protein>
    <recommendedName>
        <fullName evidence="5">Lipoprotein</fullName>
    </recommendedName>
</protein>
<dbReference type="Proteomes" id="UP000215545">
    <property type="component" value="Unassembled WGS sequence"/>
</dbReference>
<organism evidence="2 3">
    <name type="scientific">Domibacillus enclensis</name>
    <dbReference type="NCBI Taxonomy" id="1017273"/>
    <lineage>
        <taxon>Bacteria</taxon>
        <taxon>Bacillati</taxon>
        <taxon>Bacillota</taxon>
        <taxon>Bacilli</taxon>
        <taxon>Bacillales</taxon>
        <taxon>Bacillaceae</taxon>
        <taxon>Domibacillus</taxon>
    </lineage>
</organism>
<evidence type="ECO:0008006" key="5">
    <source>
        <dbReference type="Google" id="ProtNLM"/>
    </source>
</evidence>
<dbReference type="EMBL" id="MWSK01000011">
    <property type="protein sequence ID" value="OXS74243.1"/>
    <property type="molecule type" value="Genomic_DNA"/>
</dbReference>
<dbReference type="AlphaFoldDB" id="A0A1N7C596"/>
<dbReference type="EMBL" id="FTLX01000011">
    <property type="protein sequence ID" value="SIR58643.1"/>
    <property type="molecule type" value="Genomic_DNA"/>
</dbReference>
<evidence type="ECO:0000313" key="1">
    <source>
        <dbReference type="EMBL" id="OXS74243.1"/>
    </source>
</evidence>